<dbReference type="EMBL" id="CZQE01000081">
    <property type="protein sequence ID" value="CUS43754.1"/>
    <property type="molecule type" value="Genomic_DNA"/>
</dbReference>
<dbReference type="AlphaFoldDB" id="A0A160TJJ0"/>
<protein>
    <recommendedName>
        <fullName evidence="2">YspA cpYpsA-related SLOG domain-containing protein</fullName>
    </recommendedName>
</protein>
<evidence type="ECO:0000256" key="1">
    <source>
        <dbReference type="SAM" id="MobiDB-lite"/>
    </source>
</evidence>
<gene>
    <name evidence="3" type="ORF">MGWOODY_Smn2972</name>
</gene>
<reference evidence="3" key="1">
    <citation type="submission" date="2015-10" db="EMBL/GenBank/DDBJ databases">
        <authorList>
            <person name="Gilbert D.G."/>
        </authorList>
    </citation>
    <scope>NUCLEOTIDE SEQUENCE</scope>
</reference>
<dbReference type="Pfam" id="PF10686">
    <property type="entry name" value="YAcAr"/>
    <property type="match status" value="1"/>
</dbReference>
<sequence length="385" mass="43635">MRGRLRQTARAGNGFAAAIFRRGSRPFAARSKIAALRHPSLRSGRAAAGAVLARAARRTTSPGRPREARLQRRRLAQTDTHDDADEPQLGSTAYLLQEMQLYGHRPFEDEPDDRPLPDARIAVGAIADIFDALVSSLIDTRIEPDLEDLAWGIVNVFHRAGERIERELDDNERVQKRLQREQDGSEVKSVELERRIAEGITMIERRDVMEFFRDAAADQFRTHIRKAWLPRSGAMVNRKMLTSAVLDSRKQIDRRAYQDARVLNPDGVLIAFTGGVDFNDHQLIYATLDKVHAQLSDMILLHGATPTGAERIAACWARDRNVPQKPYKPNWERHKKAAPFKRNDAMLEAMPKGVIVFPGTGIQDNLADKARKMGIRVWDFRKRSR</sequence>
<name>A0A160TJJ0_9ZZZZ</name>
<evidence type="ECO:0000259" key="2">
    <source>
        <dbReference type="Pfam" id="PF10686"/>
    </source>
</evidence>
<accession>A0A160TJJ0</accession>
<proteinExistence type="predicted"/>
<evidence type="ECO:0000313" key="3">
    <source>
        <dbReference type="EMBL" id="CUS43754.1"/>
    </source>
</evidence>
<organism evidence="3">
    <name type="scientific">hydrothermal vent metagenome</name>
    <dbReference type="NCBI Taxonomy" id="652676"/>
    <lineage>
        <taxon>unclassified sequences</taxon>
        <taxon>metagenomes</taxon>
        <taxon>ecological metagenomes</taxon>
    </lineage>
</organism>
<feature type="domain" description="YspA cpYpsA-related SLOG" evidence="2">
    <location>
        <begin position="270"/>
        <end position="334"/>
    </location>
</feature>
<feature type="region of interest" description="Disordered" evidence="1">
    <location>
        <begin position="55"/>
        <end position="88"/>
    </location>
</feature>
<dbReference type="InterPro" id="IPR019627">
    <property type="entry name" value="YAcAr"/>
</dbReference>